<comment type="caution">
    <text evidence="1">The sequence shown here is derived from an EMBL/GenBank/DDBJ whole genome shotgun (WGS) entry which is preliminary data.</text>
</comment>
<dbReference type="Proteomes" id="UP001164250">
    <property type="component" value="Chromosome 10"/>
</dbReference>
<accession>A0ACC1AIP7</accession>
<name>A0ACC1AIP7_9ROSI</name>
<proteinExistence type="predicted"/>
<reference evidence="2" key="1">
    <citation type="journal article" date="2023" name="G3 (Bethesda)">
        <title>Genome assembly and association tests identify interacting loci associated with vigor, precocity, and sex in interspecific pistachio rootstocks.</title>
        <authorList>
            <person name="Palmer W."/>
            <person name="Jacygrad E."/>
            <person name="Sagayaradj S."/>
            <person name="Cavanaugh K."/>
            <person name="Han R."/>
            <person name="Bertier L."/>
            <person name="Beede B."/>
            <person name="Kafkas S."/>
            <person name="Golino D."/>
            <person name="Preece J."/>
            <person name="Michelmore R."/>
        </authorList>
    </citation>
    <scope>NUCLEOTIDE SEQUENCE [LARGE SCALE GENOMIC DNA]</scope>
</reference>
<evidence type="ECO:0000313" key="1">
    <source>
        <dbReference type="EMBL" id="KAJ0086539.1"/>
    </source>
</evidence>
<sequence>MHSCNGPEFVLQLHFSLKLGCSTAKSPGSRKSQDANARLKCVYFPVTEVCAIQSTTFFAC</sequence>
<protein>
    <submittedName>
        <fullName evidence="1">Uncharacterized protein</fullName>
    </submittedName>
</protein>
<gene>
    <name evidence="1" type="ORF">Patl1_07655</name>
</gene>
<dbReference type="EMBL" id="CM047906">
    <property type="protein sequence ID" value="KAJ0086539.1"/>
    <property type="molecule type" value="Genomic_DNA"/>
</dbReference>
<organism evidence="1 2">
    <name type="scientific">Pistacia atlantica</name>
    <dbReference type="NCBI Taxonomy" id="434234"/>
    <lineage>
        <taxon>Eukaryota</taxon>
        <taxon>Viridiplantae</taxon>
        <taxon>Streptophyta</taxon>
        <taxon>Embryophyta</taxon>
        <taxon>Tracheophyta</taxon>
        <taxon>Spermatophyta</taxon>
        <taxon>Magnoliopsida</taxon>
        <taxon>eudicotyledons</taxon>
        <taxon>Gunneridae</taxon>
        <taxon>Pentapetalae</taxon>
        <taxon>rosids</taxon>
        <taxon>malvids</taxon>
        <taxon>Sapindales</taxon>
        <taxon>Anacardiaceae</taxon>
        <taxon>Pistacia</taxon>
    </lineage>
</organism>
<keyword evidence="2" id="KW-1185">Reference proteome</keyword>
<evidence type="ECO:0000313" key="2">
    <source>
        <dbReference type="Proteomes" id="UP001164250"/>
    </source>
</evidence>